<dbReference type="CDD" id="cd01650">
    <property type="entry name" value="RT_nLTR_like"/>
    <property type="match status" value="1"/>
</dbReference>
<sequence length="280" mass="31702">MDGNWIPDLESGMHRSASKADEQSPPWTLAKRLTEKRLTPLIPQLYTEHDADGMEYPVGEVRDDWRVANVTPIYKKGRKEDPGNYRPVSLTSVLGKIMERIILSELSRQVQGSQGIRASQHGFMKGRSCLTNLISFYDHVTRLLDAGKAVGVVYLDFGQAFDAVPHSVLLEKLANHGIDKCTLDWSKSYGEEPAALEEVEVNSETPVRHLKGCSLKKAAQPTAHWCLYTNACSMGNKQEEVEAIMLLERYDIVAISEIWWDDSYNWSVGIEGYKLFRRDR</sequence>
<proteinExistence type="predicted"/>
<evidence type="ECO:0000259" key="2">
    <source>
        <dbReference type="Pfam" id="PF00078"/>
    </source>
</evidence>
<gene>
    <name evidence="3" type="ORF">llap_17715</name>
</gene>
<keyword evidence="3" id="KW-0695">RNA-directed DNA polymerase</keyword>
<name>A0A2I0TDV5_LIMLA</name>
<accession>A0A2I0TDV5</accession>
<reference evidence="4" key="1">
    <citation type="submission" date="2017-11" db="EMBL/GenBank/DDBJ databases">
        <authorList>
            <person name="Lima N.C."/>
            <person name="Parody-Merino A.M."/>
            <person name="Battley P.F."/>
            <person name="Fidler A.E."/>
            <person name="Prosdocimi F."/>
        </authorList>
    </citation>
    <scope>NUCLEOTIDE SEQUENCE [LARGE SCALE GENOMIC DNA]</scope>
</reference>
<feature type="region of interest" description="Disordered" evidence="1">
    <location>
        <begin position="1"/>
        <end position="26"/>
    </location>
</feature>
<dbReference type="Pfam" id="PF00078">
    <property type="entry name" value="RVT_1"/>
    <property type="match status" value="1"/>
</dbReference>
<feature type="domain" description="Reverse transcriptase" evidence="2">
    <location>
        <begin position="78"/>
        <end position="189"/>
    </location>
</feature>
<protein>
    <submittedName>
        <fullName evidence="3">Rna-directed dna polymerase from mobile element jockey-like</fullName>
    </submittedName>
</protein>
<organism evidence="3 4">
    <name type="scientific">Limosa lapponica baueri</name>
    <dbReference type="NCBI Taxonomy" id="1758121"/>
    <lineage>
        <taxon>Eukaryota</taxon>
        <taxon>Metazoa</taxon>
        <taxon>Chordata</taxon>
        <taxon>Craniata</taxon>
        <taxon>Vertebrata</taxon>
        <taxon>Euteleostomi</taxon>
        <taxon>Archelosauria</taxon>
        <taxon>Archosauria</taxon>
        <taxon>Dinosauria</taxon>
        <taxon>Saurischia</taxon>
        <taxon>Theropoda</taxon>
        <taxon>Coelurosauria</taxon>
        <taxon>Aves</taxon>
        <taxon>Neognathae</taxon>
        <taxon>Neoaves</taxon>
        <taxon>Charadriiformes</taxon>
        <taxon>Scolopacidae</taxon>
        <taxon>Limosa</taxon>
    </lineage>
</organism>
<reference evidence="4" key="2">
    <citation type="submission" date="2017-12" db="EMBL/GenBank/DDBJ databases">
        <title>Genome sequence of the Bar-tailed Godwit (Limosa lapponica baueri).</title>
        <authorList>
            <person name="Lima N.C.B."/>
            <person name="Parody-Merino A.M."/>
            <person name="Battley P.F."/>
            <person name="Fidler A.E."/>
            <person name="Prosdocimi F."/>
        </authorList>
    </citation>
    <scope>NUCLEOTIDE SEQUENCE [LARGE SCALE GENOMIC DNA]</scope>
</reference>
<dbReference type="EMBL" id="KZ511988">
    <property type="protein sequence ID" value="PKU31981.1"/>
    <property type="molecule type" value="Genomic_DNA"/>
</dbReference>
<dbReference type="Proteomes" id="UP000233556">
    <property type="component" value="Unassembled WGS sequence"/>
</dbReference>
<dbReference type="OrthoDB" id="416454at2759"/>
<evidence type="ECO:0000313" key="3">
    <source>
        <dbReference type="EMBL" id="PKU31981.1"/>
    </source>
</evidence>
<dbReference type="InterPro" id="IPR000477">
    <property type="entry name" value="RT_dom"/>
</dbReference>
<keyword evidence="3" id="KW-0548">Nucleotidyltransferase</keyword>
<evidence type="ECO:0000313" key="4">
    <source>
        <dbReference type="Proteomes" id="UP000233556"/>
    </source>
</evidence>
<dbReference type="PANTHER" id="PTHR33332">
    <property type="entry name" value="REVERSE TRANSCRIPTASE DOMAIN-CONTAINING PROTEIN"/>
    <property type="match status" value="1"/>
</dbReference>
<dbReference type="AlphaFoldDB" id="A0A2I0TDV5"/>
<dbReference type="InterPro" id="IPR043502">
    <property type="entry name" value="DNA/RNA_pol_sf"/>
</dbReference>
<keyword evidence="3" id="KW-0808">Transferase</keyword>
<dbReference type="SUPFAM" id="SSF56672">
    <property type="entry name" value="DNA/RNA polymerases"/>
    <property type="match status" value="1"/>
</dbReference>
<keyword evidence="4" id="KW-1185">Reference proteome</keyword>
<dbReference type="GO" id="GO:0003964">
    <property type="term" value="F:RNA-directed DNA polymerase activity"/>
    <property type="evidence" value="ECO:0007669"/>
    <property type="project" value="UniProtKB-KW"/>
</dbReference>
<evidence type="ECO:0000256" key="1">
    <source>
        <dbReference type="SAM" id="MobiDB-lite"/>
    </source>
</evidence>